<keyword evidence="1 3" id="KW-0238">DNA-binding</keyword>
<proteinExistence type="predicted"/>
<evidence type="ECO:0000256" key="3">
    <source>
        <dbReference type="PROSITE-ProRule" id="PRU00267"/>
    </source>
</evidence>
<feature type="domain" description="HMG box" evidence="5">
    <location>
        <begin position="53"/>
        <end position="121"/>
    </location>
</feature>
<dbReference type="InterPro" id="IPR009071">
    <property type="entry name" value="HMG_box_dom"/>
</dbReference>
<dbReference type="OrthoDB" id="1919336at2759"/>
<feature type="compositionally biased region" description="Acidic residues" evidence="4">
    <location>
        <begin position="182"/>
        <end position="194"/>
    </location>
</feature>
<feature type="compositionally biased region" description="Polar residues" evidence="4">
    <location>
        <begin position="223"/>
        <end position="233"/>
    </location>
</feature>
<keyword evidence="2 3" id="KW-0539">Nucleus</keyword>
<dbReference type="PANTHER" id="PTHR46040:SF3">
    <property type="entry name" value="HIGH MOBILITY GROUP PROTEIN 2"/>
    <property type="match status" value="1"/>
</dbReference>
<dbReference type="Proteomes" id="UP000193498">
    <property type="component" value="Unassembled WGS sequence"/>
</dbReference>
<evidence type="ECO:0000313" key="7">
    <source>
        <dbReference type="EMBL" id="ORY04071.1"/>
    </source>
</evidence>
<dbReference type="GO" id="GO:0005634">
    <property type="term" value="C:nucleus"/>
    <property type="evidence" value="ECO:0007669"/>
    <property type="project" value="UniProtKB-UniRule"/>
</dbReference>
<dbReference type="Pfam" id="PF00505">
    <property type="entry name" value="HMG_box"/>
    <property type="match status" value="1"/>
</dbReference>
<sequence length="255" mass="27996">MLAQLSVADALMLSESYATLALSMSKISGIYKKAVDNEGGLFPKKAVKDPNAPKKPFTPYIMFCNDERDTIRKKFPDYTSQQVSRELGVAWKGLSEDDKAVYLTRHIRENEVYLKELEEYKAKQGTAATLDAVNLASPTDIPESAKLCYSDPEDPSESSDESLGSRKASSKSKRHSKLSDSSESEEEYEIEDDGETKVSSPKKRAKLNGLHSNGARGKDYSAGESSSANTSPESTPPPSKGRVDASKKKIKKRSK</sequence>
<feature type="compositionally biased region" description="Acidic residues" evidence="4">
    <location>
        <begin position="151"/>
        <end position="160"/>
    </location>
</feature>
<dbReference type="SUPFAM" id="SSF47095">
    <property type="entry name" value="HMG-box"/>
    <property type="match status" value="1"/>
</dbReference>
<dbReference type="PANTHER" id="PTHR46040">
    <property type="entry name" value="HIGH MOBILITY GROUP PROTEIN 2"/>
    <property type="match status" value="1"/>
</dbReference>
<organism evidence="7 8">
    <name type="scientific">Basidiobolus meristosporus CBS 931.73</name>
    <dbReference type="NCBI Taxonomy" id="1314790"/>
    <lineage>
        <taxon>Eukaryota</taxon>
        <taxon>Fungi</taxon>
        <taxon>Fungi incertae sedis</taxon>
        <taxon>Zoopagomycota</taxon>
        <taxon>Entomophthoromycotina</taxon>
        <taxon>Basidiobolomycetes</taxon>
        <taxon>Basidiobolales</taxon>
        <taxon>Basidiobolaceae</taxon>
        <taxon>Basidiobolus</taxon>
    </lineage>
</organism>
<dbReference type="AlphaFoldDB" id="A0A1Y1Z199"/>
<evidence type="ECO:0000313" key="6">
    <source>
        <dbReference type="EMBL" id="ORX89380.1"/>
    </source>
</evidence>
<evidence type="ECO:0000256" key="4">
    <source>
        <dbReference type="SAM" id="MobiDB-lite"/>
    </source>
</evidence>
<dbReference type="EMBL" id="MCFE01000039">
    <property type="protein sequence ID" value="ORY04071.1"/>
    <property type="molecule type" value="Genomic_DNA"/>
</dbReference>
<dbReference type="InterPro" id="IPR036910">
    <property type="entry name" value="HMG_box_dom_sf"/>
</dbReference>
<dbReference type="GO" id="GO:0010468">
    <property type="term" value="P:regulation of gene expression"/>
    <property type="evidence" value="ECO:0007669"/>
    <property type="project" value="TreeGrafter"/>
</dbReference>
<dbReference type="EMBL" id="MCFE01000450">
    <property type="protein sequence ID" value="ORX89380.1"/>
    <property type="molecule type" value="Genomic_DNA"/>
</dbReference>
<dbReference type="STRING" id="1314790.A0A1Y1Z199"/>
<feature type="region of interest" description="Disordered" evidence="4">
    <location>
        <begin position="144"/>
        <end position="255"/>
    </location>
</feature>
<evidence type="ECO:0000313" key="8">
    <source>
        <dbReference type="Proteomes" id="UP000193498"/>
    </source>
</evidence>
<comment type="caution">
    <text evidence="7">The sequence shown here is derived from an EMBL/GenBank/DDBJ whole genome shotgun (WGS) entry which is preliminary data.</text>
</comment>
<feature type="DNA-binding region" description="HMG box" evidence="3">
    <location>
        <begin position="53"/>
        <end position="121"/>
    </location>
</feature>
<evidence type="ECO:0000256" key="2">
    <source>
        <dbReference type="ARBA" id="ARBA00023242"/>
    </source>
</evidence>
<dbReference type="GO" id="GO:0003677">
    <property type="term" value="F:DNA binding"/>
    <property type="evidence" value="ECO:0007669"/>
    <property type="project" value="UniProtKB-UniRule"/>
</dbReference>
<keyword evidence="8" id="KW-1185">Reference proteome</keyword>
<name>A0A1Y1Z199_9FUNG</name>
<gene>
    <name evidence="7" type="ORF">K493DRAFT_276072</name>
    <name evidence="6" type="ORF">K493DRAFT_289452</name>
</gene>
<reference evidence="7 8" key="1">
    <citation type="submission" date="2016-07" db="EMBL/GenBank/DDBJ databases">
        <title>Pervasive Adenine N6-methylation of Active Genes in Fungi.</title>
        <authorList>
            <consortium name="DOE Joint Genome Institute"/>
            <person name="Mondo S.J."/>
            <person name="Dannebaum R.O."/>
            <person name="Kuo R.C."/>
            <person name="Labutti K."/>
            <person name="Haridas S."/>
            <person name="Kuo A."/>
            <person name="Salamov A."/>
            <person name="Ahrendt S.R."/>
            <person name="Lipzen A."/>
            <person name="Sullivan W."/>
            <person name="Andreopoulos W.B."/>
            <person name="Clum A."/>
            <person name="Lindquist E."/>
            <person name="Daum C."/>
            <person name="Ramamoorthy G.K."/>
            <person name="Gryganskyi A."/>
            <person name="Culley D."/>
            <person name="Magnuson J.K."/>
            <person name="James T.Y."/>
            <person name="O'Malley M.A."/>
            <person name="Stajich J.E."/>
            <person name="Spatafora J.W."/>
            <person name="Visel A."/>
            <person name="Grigoriev I.V."/>
        </authorList>
    </citation>
    <scope>NUCLEOTIDE SEQUENCE [LARGE SCALE GENOMIC DNA]</scope>
    <source>
        <strain evidence="7 8">CBS 931.73</strain>
    </source>
</reference>
<dbReference type="SMART" id="SM00398">
    <property type="entry name" value="HMG"/>
    <property type="match status" value="1"/>
</dbReference>
<dbReference type="InParanoid" id="A0A1Y1Z199"/>
<protein>
    <submittedName>
        <fullName evidence="7">HMG-box</fullName>
    </submittedName>
</protein>
<evidence type="ECO:0000256" key="1">
    <source>
        <dbReference type="ARBA" id="ARBA00023125"/>
    </source>
</evidence>
<dbReference type="InterPro" id="IPR051965">
    <property type="entry name" value="ChromReg_NeuronalGeneExpr"/>
</dbReference>
<evidence type="ECO:0000259" key="5">
    <source>
        <dbReference type="PROSITE" id="PS50118"/>
    </source>
</evidence>
<dbReference type="PROSITE" id="PS50118">
    <property type="entry name" value="HMG_BOX_2"/>
    <property type="match status" value="1"/>
</dbReference>
<dbReference type="Gene3D" id="1.10.30.10">
    <property type="entry name" value="High mobility group box domain"/>
    <property type="match status" value="1"/>
</dbReference>
<accession>A0A1Y1Z199</accession>